<reference evidence="2" key="2">
    <citation type="journal article" date="2017" name="Nat. Plants">
        <title>The Aegilops tauschii genome reveals multiple impacts of transposons.</title>
        <authorList>
            <person name="Zhao G."/>
            <person name="Zou C."/>
            <person name="Li K."/>
            <person name="Wang K."/>
            <person name="Li T."/>
            <person name="Gao L."/>
            <person name="Zhang X."/>
            <person name="Wang H."/>
            <person name="Yang Z."/>
            <person name="Liu X."/>
            <person name="Jiang W."/>
            <person name="Mao L."/>
            <person name="Kong X."/>
            <person name="Jiao Y."/>
            <person name="Jia J."/>
        </authorList>
    </citation>
    <scope>NUCLEOTIDE SEQUENCE [LARGE SCALE GENOMIC DNA]</scope>
    <source>
        <strain evidence="2">cv. AL8/78</strain>
    </source>
</reference>
<dbReference type="Gramene" id="AET1Gv20312400.4">
    <property type="protein sequence ID" value="AET1Gv20312400.4"/>
    <property type="gene ID" value="AET1Gv20312400"/>
</dbReference>
<dbReference type="EnsemblPlants" id="AET1Gv20312400.4">
    <property type="protein sequence ID" value="AET1Gv20312400.4"/>
    <property type="gene ID" value="AET1Gv20312400"/>
</dbReference>
<dbReference type="AlphaFoldDB" id="A0A452Y6P3"/>
<evidence type="ECO:0000313" key="1">
    <source>
        <dbReference type="EnsemblPlants" id="AET1Gv20312400.4"/>
    </source>
</evidence>
<accession>A0A452Y6P3</accession>
<reference evidence="1" key="4">
    <citation type="submission" date="2019-03" db="UniProtKB">
        <authorList>
            <consortium name="EnsemblPlants"/>
        </authorList>
    </citation>
    <scope>IDENTIFICATION</scope>
</reference>
<evidence type="ECO:0000313" key="2">
    <source>
        <dbReference type="Proteomes" id="UP000015105"/>
    </source>
</evidence>
<organism evidence="1 2">
    <name type="scientific">Aegilops tauschii subsp. strangulata</name>
    <name type="common">Goatgrass</name>
    <dbReference type="NCBI Taxonomy" id="200361"/>
    <lineage>
        <taxon>Eukaryota</taxon>
        <taxon>Viridiplantae</taxon>
        <taxon>Streptophyta</taxon>
        <taxon>Embryophyta</taxon>
        <taxon>Tracheophyta</taxon>
        <taxon>Spermatophyta</taxon>
        <taxon>Magnoliopsida</taxon>
        <taxon>Liliopsida</taxon>
        <taxon>Poales</taxon>
        <taxon>Poaceae</taxon>
        <taxon>BOP clade</taxon>
        <taxon>Pooideae</taxon>
        <taxon>Triticodae</taxon>
        <taxon>Triticeae</taxon>
        <taxon>Triticinae</taxon>
        <taxon>Aegilops</taxon>
    </lineage>
</organism>
<reference evidence="1" key="5">
    <citation type="journal article" date="2021" name="G3 (Bethesda)">
        <title>Aegilops tauschii genome assembly Aet v5.0 features greater sequence contiguity and improved annotation.</title>
        <authorList>
            <person name="Wang L."/>
            <person name="Zhu T."/>
            <person name="Rodriguez J.C."/>
            <person name="Deal K.R."/>
            <person name="Dubcovsky J."/>
            <person name="McGuire P.E."/>
            <person name="Lux T."/>
            <person name="Spannagl M."/>
            <person name="Mayer K.F.X."/>
            <person name="Baldrich P."/>
            <person name="Meyers B.C."/>
            <person name="Huo N."/>
            <person name="Gu Y.Q."/>
            <person name="Zhou H."/>
            <person name="Devos K.M."/>
            <person name="Bennetzen J.L."/>
            <person name="Unver T."/>
            <person name="Budak H."/>
            <person name="Gulick P.J."/>
            <person name="Galiba G."/>
            <person name="Kalapos B."/>
            <person name="Nelson D.R."/>
            <person name="Li P."/>
            <person name="You F.M."/>
            <person name="Luo M.C."/>
            <person name="Dvorak J."/>
        </authorList>
    </citation>
    <scope>NUCLEOTIDE SEQUENCE [LARGE SCALE GENOMIC DNA]</scope>
    <source>
        <strain evidence="1">cv. AL8/78</strain>
    </source>
</reference>
<reference evidence="1" key="3">
    <citation type="journal article" date="2017" name="Nature">
        <title>Genome sequence of the progenitor of the wheat D genome Aegilops tauschii.</title>
        <authorList>
            <person name="Luo M.C."/>
            <person name="Gu Y.Q."/>
            <person name="Puiu D."/>
            <person name="Wang H."/>
            <person name="Twardziok S.O."/>
            <person name="Deal K.R."/>
            <person name="Huo N."/>
            <person name="Zhu T."/>
            <person name="Wang L."/>
            <person name="Wang Y."/>
            <person name="McGuire P.E."/>
            <person name="Liu S."/>
            <person name="Long H."/>
            <person name="Ramasamy R.K."/>
            <person name="Rodriguez J.C."/>
            <person name="Van S.L."/>
            <person name="Yuan L."/>
            <person name="Wang Z."/>
            <person name="Xia Z."/>
            <person name="Xiao L."/>
            <person name="Anderson O.D."/>
            <person name="Ouyang S."/>
            <person name="Liang Y."/>
            <person name="Zimin A.V."/>
            <person name="Pertea G."/>
            <person name="Qi P."/>
            <person name="Bennetzen J.L."/>
            <person name="Dai X."/>
            <person name="Dawson M.W."/>
            <person name="Muller H.G."/>
            <person name="Kugler K."/>
            <person name="Rivarola-Duarte L."/>
            <person name="Spannagl M."/>
            <person name="Mayer K.F.X."/>
            <person name="Lu F.H."/>
            <person name="Bevan M.W."/>
            <person name="Leroy P."/>
            <person name="Li P."/>
            <person name="You F.M."/>
            <person name="Sun Q."/>
            <person name="Liu Z."/>
            <person name="Lyons E."/>
            <person name="Wicker T."/>
            <person name="Salzberg S.L."/>
            <person name="Devos K.M."/>
            <person name="Dvorak J."/>
        </authorList>
    </citation>
    <scope>NUCLEOTIDE SEQUENCE [LARGE SCALE GENOMIC DNA]</scope>
    <source>
        <strain evidence="1">cv. AL8/78</strain>
    </source>
</reference>
<proteinExistence type="predicted"/>
<protein>
    <submittedName>
        <fullName evidence="1">Uncharacterized protein</fullName>
    </submittedName>
</protein>
<reference evidence="2" key="1">
    <citation type="journal article" date="2014" name="Science">
        <title>Ancient hybridizations among the ancestral genomes of bread wheat.</title>
        <authorList>
            <consortium name="International Wheat Genome Sequencing Consortium,"/>
            <person name="Marcussen T."/>
            <person name="Sandve S.R."/>
            <person name="Heier L."/>
            <person name="Spannagl M."/>
            <person name="Pfeifer M."/>
            <person name="Jakobsen K.S."/>
            <person name="Wulff B.B."/>
            <person name="Steuernagel B."/>
            <person name="Mayer K.F."/>
            <person name="Olsen O.A."/>
        </authorList>
    </citation>
    <scope>NUCLEOTIDE SEQUENCE [LARGE SCALE GENOMIC DNA]</scope>
    <source>
        <strain evidence="2">cv. AL8/78</strain>
    </source>
</reference>
<sequence>MFFCCSLLLEKLIPSCGSQKTMPIVAFTCIALRSFD</sequence>
<keyword evidence="2" id="KW-1185">Reference proteome</keyword>
<name>A0A452Y6P3_AEGTS</name>
<dbReference type="Proteomes" id="UP000015105">
    <property type="component" value="Chromosome 1D"/>
</dbReference>